<evidence type="ECO:0000313" key="9">
    <source>
        <dbReference type="Proteomes" id="UP000006039"/>
    </source>
</evidence>
<reference evidence="7" key="2">
    <citation type="submission" date="2010-07" db="EMBL/GenBank/DDBJ databases">
        <authorList>
            <consortium name="The Broad Institute Genome Sequencing Platform"/>
            <consortium name="Broad Institute Genome Sequencing Center for Infectious Disease"/>
            <person name="Ma L.-J."/>
            <person name="Dead R."/>
            <person name="Young S."/>
            <person name="Zeng Q."/>
            <person name="Koehrsen M."/>
            <person name="Alvarado L."/>
            <person name="Berlin A."/>
            <person name="Chapman S.B."/>
            <person name="Chen Z."/>
            <person name="Freedman E."/>
            <person name="Gellesch M."/>
            <person name="Goldberg J."/>
            <person name="Griggs A."/>
            <person name="Gujja S."/>
            <person name="Heilman E.R."/>
            <person name="Heiman D."/>
            <person name="Hepburn T."/>
            <person name="Howarth C."/>
            <person name="Jen D."/>
            <person name="Larson L."/>
            <person name="Mehta T."/>
            <person name="Neiman D."/>
            <person name="Pearson M."/>
            <person name="Roberts A."/>
            <person name="Saif S."/>
            <person name="Shea T."/>
            <person name="Shenoy N."/>
            <person name="Sisk P."/>
            <person name="Stolte C."/>
            <person name="Sykes S."/>
            <person name="Walk T."/>
            <person name="White J."/>
            <person name="Yandava C."/>
            <person name="Haas B."/>
            <person name="Nusbaum C."/>
            <person name="Birren B."/>
        </authorList>
    </citation>
    <scope>NUCLEOTIDE SEQUENCE</scope>
    <source>
        <strain evidence="7">R3-111a-1</strain>
    </source>
</reference>
<keyword evidence="2 3" id="KW-1015">Disulfide bond</keyword>
<accession>J3P700</accession>
<evidence type="ECO:0000259" key="5">
    <source>
        <dbReference type="PROSITE" id="PS50026"/>
    </source>
</evidence>
<feature type="domain" description="BPP" evidence="6">
    <location>
        <begin position="409"/>
        <end position="749"/>
    </location>
</feature>
<dbReference type="Gene3D" id="2.10.25.10">
    <property type="entry name" value="Laminin"/>
    <property type="match status" value="1"/>
</dbReference>
<dbReference type="PROSITE" id="PS51662">
    <property type="entry name" value="BP_PHYTASE"/>
    <property type="match status" value="2"/>
</dbReference>
<dbReference type="PROSITE" id="PS01186">
    <property type="entry name" value="EGF_2"/>
    <property type="match status" value="1"/>
</dbReference>
<name>J3P700_GAET3</name>
<dbReference type="PROSITE" id="PS00022">
    <property type="entry name" value="EGF_1"/>
    <property type="match status" value="1"/>
</dbReference>
<dbReference type="PANTHER" id="PTHR14949">
    <property type="entry name" value="EGF-LIKE-DOMAIN, MULTIPLE 7, 8"/>
    <property type="match status" value="1"/>
</dbReference>
<feature type="disulfide bond" evidence="3">
    <location>
        <begin position="387"/>
        <end position="397"/>
    </location>
</feature>
<dbReference type="EMBL" id="GL385399">
    <property type="protein sequence ID" value="EJT72431.1"/>
    <property type="molecule type" value="Genomic_DNA"/>
</dbReference>
<feature type="disulfide bond" evidence="3">
    <location>
        <begin position="405"/>
        <end position="414"/>
    </location>
</feature>
<keyword evidence="9" id="KW-1185">Reference proteome</keyword>
<dbReference type="GeneID" id="20349755"/>
<keyword evidence="3" id="KW-0245">EGF-like domain</keyword>
<comment type="caution">
    <text evidence="3">Lacks conserved residue(s) required for the propagation of feature annotation.</text>
</comment>
<dbReference type="InterPro" id="IPR011042">
    <property type="entry name" value="6-blade_b-propeller_TolB-like"/>
</dbReference>
<evidence type="ECO:0000313" key="8">
    <source>
        <dbReference type="EnsemblFungi" id="EJT72431"/>
    </source>
</evidence>
<keyword evidence="1 4" id="KW-0732">Signal</keyword>
<dbReference type="InterPro" id="IPR003431">
    <property type="entry name" value="B-propeller_Phytase"/>
</dbReference>
<dbReference type="RefSeq" id="XP_009225405.1">
    <property type="nucleotide sequence ID" value="XM_009227141.1"/>
</dbReference>
<reference evidence="9" key="1">
    <citation type="submission" date="2010-07" db="EMBL/GenBank/DDBJ databases">
        <title>The genome sequence of Gaeumannomyces graminis var. tritici strain R3-111a-1.</title>
        <authorList>
            <consortium name="The Broad Institute Genome Sequencing Platform"/>
            <person name="Ma L.-J."/>
            <person name="Dead R."/>
            <person name="Young S."/>
            <person name="Zeng Q."/>
            <person name="Koehrsen M."/>
            <person name="Alvarado L."/>
            <person name="Berlin A."/>
            <person name="Chapman S.B."/>
            <person name="Chen Z."/>
            <person name="Freedman E."/>
            <person name="Gellesch M."/>
            <person name="Goldberg J."/>
            <person name="Griggs A."/>
            <person name="Gujja S."/>
            <person name="Heilman E.R."/>
            <person name="Heiman D."/>
            <person name="Hepburn T."/>
            <person name="Howarth C."/>
            <person name="Jen D."/>
            <person name="Larson L."/>
            <person name="Mehta T."/>
            <person name="Neiman D."/>
            <person name="Pearson M."/>
            <person name="Roberts A."/>
            <person name="Saif S."/>
            <person name="Shea T."/>
            <person name="Shenoy N."/>
            <person name="Sisk P."/>
            <person name="Stolte C."/>
            <person name="Sykes S."/>
            <person name="Walk T."/>
            <person name="White J."/>
            <person name="Yandava C."/>
            <person name="Haas B."/>
            <person name="Nusbaum C."/>
            <person name="Birren B."/>
        </authorList>
    </citation>
    <scope>NUCLEOTIDE SEQUENCE [LARGE SCALE GENOMIC DNA]</scope>
    <source>
        <strain evidence="9">R3-111a-1</strain>
    </source>
</reference>
<dbReference type="InterPro" id="IPR000742">
    <property type="entry name" value="EGF"/>
</dbReference>
<dbReference type="InterPro" id="IPR050969">
    <property type="entry name" value="Dev_Signal_Modulators"/>
</dbReference>
<dbReference type="PANTHER" id="PTHR14949:SF56">
    <property type="entry name" value="EGF-LIKE-DOMAIN, MULTIPLE 7"/>
    <property type="match status" value="1"/>
</dbReference>
<sequence>MASRMVLAVWPLCTIVAAVATQAAPVNIRLNVTAESREIKSGWTSVYYPDAASNAPALLIGNDGMTATGGFHVLNLDSSSPISEVTSIVTGRTKLITTVYGLGGGEKGKAAAGDVIITIAQTDAIIRVFDAVSFEQIPTLTSPTVTLGDWNAICPWQSSSGNHYFFLFGKGGRAFQYLIRKVNDAVEILEVRSIPVSASFVGCAVSQKHSTLFLTEEVDQDVYTMELVENTAAPAIVKVANVTGATGVSIYETSCADKDYIFVAREDSISVYYHPWEIVGKVTLTGRKKMEIEGLSIYQASTPHYPLGALTYSMKANSFQGFAVSSLSELLAELGIRPNTAYSPRARSSDGGPSPISGSCSGNGYFTNQQCSCFLGFTGPECNQFACTNSCSGKGRCTGPNQCSCDAGWGGLHCSFLLVEPSYETDANGGDGDDPAIWISPVSPELSRVIMTVKSERGAGLGVFDLQGKQTQAFPAPQPNNVDMIYGFQAGDRRVDLAFAGCRTDNTLCLFEMHPNGTLSDIPGGSQPLPPKYKVYGSCTYLSPKTGKQYLFVNEKSARYLQYELTAAADGTLQTTLVRDFIGGNGGQVEGCVTDEQNGWLFLGEEPVALWRYDAEPNSTAPGHLVAAVGDSGPLNAEVEGVTLVTGKRPDQGYILASNQGVSSFAVYRRAEPHEYVTTFQVVRSADGRIDAVSNTDGITAVGKALGPDFPRGLVVVHDDANELPGGGASEDASFKLISLEKILGAEALKGLNLLDDVDPEWDPRA</sequence>
<dbReference type="GO" id="GO:0016158">
    <property type="term" value="F:inositol hexakisphosphate 3-phosphatase activity"/>
    <property type="evidence" value="ECO:0007669"/>
    <property type="project" value="InterPro"/>
</dbReference>
<feature type="domain" description="EGF-like" evidence="5">
    <location>
        <begin position="383"/>
        <end position="415"/>
    </location>
</feature>
<dbReference type="HOGENOM" id="CLU_013427_0_0_1"/>
<feature type="signal peptide" evidence="4">
    <location>
        <begin position="1"/>
        <end position="23"/>
    </location>
</feature>
<dbReference type="OrthoDB" id="10045365at2759"/>
<dbReference type="SUPFAM" id="SSF50956">
    <property type="entry name" value="Thermostable phytase (3-phytase)"/>
    <property type="match status" value="2"/>
</dbReference>
<protein>
    <submittedName>
        <fullName evidence="7">3-phytase</fullName>
    </submittedName>
</protein>
<evidence type="ECO:0000256" key="4">
    <source>
        <dbReference type="SAM" id="SignalP"/>
    </source>
</evidence>
<evidence type="ECO:0000313" key="7">
    <source>
        <dbReference type="EMBL" id="EJT72431.1"/>
    </source>
</evidence>
<dbReference type="EnsemblFungi" id="EJT72431">
    <property type="protein sequence ID" value="EJT72431"/>
    <property type="gene ID" value="GGTG_09297"/>
</dbReference>
<feature type="chain" id="PRO_5015094952" evidence="4">
    <location>
        <begin position="24"/>
        <end position="766"/>
    </location>
</feature>
<dbReference type="Proteomes" id="UP000006039">
    <property type="component" value="Unassembled WGS sequence"/>
</dbReference>
<evidence type="ECO:0000259" key="6">
    <source>
        <dbReference type="PROSITE" id="PS51662"/>
    </source>
</evidence>
<dbReference type="PROSITE" id="PS50026">
    <property type="entry name" value="EGF_3"/>
    <property type="match status" value="1"/>
</dbReference>
<feature type="domain" description="BPP" evidence="6">
    <location>
        <begin position="20"/>
        <end position="334"/>
    </location>
</feature>
<dbReference type="eggNOG" id="KOG1225">
    <property type="taxonomic scope" value="Eukaryota"/>
</dbReference>
<dbReference type="STRING" id="644352.J3P700"/>
<reference evidence="8" key="5">
    <citation type="submission" date="2018-04" db="UniProtKB">
        <authorList>
            <consortium name="EnsemblFungi"/>
        </authorList>
    </citation>
    <scope>IDENTIFICATION</scope>
    <source>
        <strain evidence="8">R3-111a-1</strain>
    </source>
</reference>
<dbReference type="AlphaFoldDB" id="J3P700"/>
<evidence type="ECO:0000256" key="1">
    <source>
        <dbReference type="ARBA" id="ARBA00022729"/>
    </source>
</evidence>
<reference evidence="8" key="4">
    <citation type="journal article" date="2015" name="G3 (Bethesda)">
        <title>Genome sequences of three phytopathogenic species of the Magnaporthaceae family of fungi.</title>
        <authorList>
            <person name="Okagaki L.H."/>
            <person name="Nunes C.C."/>
            <person name="Sailsbery J."/>
            <person name="Clay B."/>
            <person name="Brown D."/>
            <person name="John T."/>
            <person name="Oh Y."/>
            <person name="Young N."/>
            <person name="Fitzgerald M."/>
            <person name="Haas B.J."/>
            <person name="Zeng Q."/>
            <person name="Young S."/>
            <person name="Adiconis X."/>
            <person name="Fan L."/>
            <person name="Levin J.Z."/>
            <person name="Mitchell T.K."/>
            <person name="Okubara P.A."/>
            <person name="Farman M.L."/>
            <person name="Kohn L.M."/>
            <person name="Birren B."/>
            <person name="Ma L.-J."/>
            <person name="Dean R.A."/>
        </authorList>
    </citation>
    <scope>NUCLEOTIDE SEQUENCE</scope>
    <source>
        <strain evidence="8">R3-111a-1</strain>
    </source>
</reference>
<organism evidence="7">
    <name type="scientific">Gaeumannomyces tritici (strain R3-111a-1)</name>
    <name type="common">Wheat and barley take-all root rot fungus</name>
    <name type="synonym">Gaeumannomyces graminis var. tritici</name>
    <dbReference type="NCBI Taxonomy" id="644352"/>
    <lineage>
        <taxon>Eukaryota</taxon>
        <taxon>Fungi</taxon>
        <taxon>Dikarya</taxon>
        <taxon>Ascomycota</taxon>
        <taxon>Pezizomycotina</taxon>
        <taxon>Sordariomycetes</taxon>
        <taxon>Sordariomycetidae</taxon>
        <taxon>Magnaporthales</taxon>
        <taxon>Magnaporthaceae</taxon>
        <taxon>Gaeumannomyces</taxon>
    </lineage>
</organism>
<dbReference type="Pfam" id="PF23106">
    <property type="entry name" value="EGF_Teneurin"/>
    <property type="match status" value="1"/>
</dbReference>
<dbReference type="Gene3D" id="2.120.10.30">
    <property type="entry name" value="TolB, C-terminal domain"/>
    <property type="match status" value="2"/>
</dbReference>
<reference evidence="7" key="3">
    <citation type="submission" date="2010-09" db="EMBL/GenBank/DDBJ databases">
        <title>Annotation of Gaeumannomyces graminis var. tritici R3-111a-1.</title>
        <authorList>
            <consortium name="The Broad Institute Genome Sequencing Platform"/>
            <person name="Ma L.-J."/>
            <person name="Dead R."/>
            <person name="Young S.K."/>
            <person name="Zeng Q."/>
            <person name="Gargeya S."/>
            <person name="Fitzgerald M."/>
            <person name="Haas B."/>
            <person name="Abouelleil A."/>
            <person name="Alvarado L."/>
            <person name="Arachchi H.M."/>
            <person name="Berlin A."/>
            <person name="Brown A."/>
            <person name="Chapman S.B."/>
            <person name="Chen Z."/>
            <person name="Dunbar C."/>
            <person name="Freedman E."/>
            <person name="Gearin G."/>
            <person name="Gellesch M."/>
            <person name="Goldberg J."/>
            <person name="Griggs A."/>
            <person name="Gujja S."/>
            <person name="Heiman D."/>
            <person name="Howarth C."/>
            <person name="Larson L."/>
            <person name="Lui A."/>
            <person name="MacDonald P.J.P."/>
            <person name="Mehta T."/>
            <person name="Montmayeur A."/>
            <person name="Murphy C."/>
            <person name="Neiman D."/>
            <person name="Pearson M."/>
            <person name="Priest M."/>
            <person name="Roberts A."/>
            <person name="Saif S."/>
            <person name="Shea T."/>
            <person name="Shenoy N."/>
            <person name="Sisk P."/>
            <person name="Stolte C."/>
            <person name="Sykes S."/>
            <person name="Yandava C."/>
            <person name="Wortman J."/>
            <person name="Nusbaum C."/>
            <person name="Birren B."/>
        </authorList>
    </citation>
    <scope>NUCLEOTIDE SEQUENCE</scope>
    <source>
        <strain evidence="7">R3-111a-1</strain>
    </source>
</reference>
<proteinExistence type="predicted"/>
<dbReference type="VEuPathDB" id="FungiDB:GGTG_09297"/>
<evidence type="ECO:0000256" key="3">
    <source>
        <dbReference type="PROSITE-ProRule" id="PRU00076"/>
    </source>
</evidence>
<evidence type="ECO:0000256" key="2">
    <source>
        <dbReference type="ARBA" id="ARBA00023157"/>
    </source>
</evidence>
<gene>
    <name evidence="8" type="primary">20349755</name>
    <name evidence="7" type="ORF">GGTG_09297</name>
</gene>
<dbReference type="Pfam" id="PF02333">
    <property type="entry name" value="Phytase"/>
    <property type="match status" value="1"/>
</dbReference>